<feature type="non-terminal residue" evidence="9">
    <location>
        <position position="1"/>
    </location>
</feature>
<dbReference type="EMBL" id="GU991634">
    <property type="protein sequence ID" value="ADF81075.1"/>
    <property type="molecule type" value="mRNA"/>
</dbReference>
<dbReference type="InterPro" id="IPR000642">
    <property type="entry name" value="Peptidase_M41"/>
</dbReference>
<keyword evidence="6" id="KW-0862">Zinc</keyword>
<proteinExistence type="evidence at transcript level"/>
<reference evidence="9" key="1">
    <citation type="submission" date="2010-03" db="EMBL/GenBank/DDBJ databases">
        <title>FtsH, an ATP-dependent metalloprotease is up-regulated upon hyperosmotic stress in the red macroalgae Corallina officinalis.</title>
        <authorList>
            <person name="Meco V."/>
            <person name="Capasso J.M."/>
            <person name="Niell F.X."/>
            <person name="Azcurra J.M."/>
            <person name="Parages M.L."/>
            <person name="Jimenez C."/>
        </authorList>
    </citation>
    <scope>NUCLEOTIDE SEQUENCE</scope>
</reference>
<dbReference type="Pfam" id="PF01434">
    <property type="entry name" value="Peptidase_M41"/>
    <property type="match status" value="1"/>
</dbReference>
<evidence type="ECO:0000256" key="1">
    <source>
        <dbReference type="ARBA" id="ARBA00001947"/>
    </source>
</evidence>
<sequence length="221" mass="24076">RVTVGAEKKNPVMSEGRKALVAYHEAGHAIVGALTPDYDQVAKITIIPRGGAGGLTFFAPNEQRVDSGLYSRQFLEGQLAVALGGRIAEEIIFGDENITTGASNDLQRVTQVARQMVTRFGMSKKVGQIVHSSDGGNPFLGRQMASQSPQIGSTTKMAIDDEVRRLVDIAYNRAKTLLTTNRSLLDDLAKMLIEKETVSADEFQRLLATSKVEMMMPYAPF</sequence>
<evidence type="ECO:0000256" key="6">
    <source>
        <dbReference type="ARBA" id="ARBA00022833"/>
    </source>
</evidence>
<dbReference type="GO" id="GO:0046872">
    <property type="term" value="F:metal ion binding"/>
    <property type="evidence" value="ECO:0007669"/>
    <property type="project" value="UniProtKB-KW"/>
</dbReference>
<protein>
    <submittedName>
        <fullName evidence="9">FtsH</fullName>
    </submittedName>
</protein>
<evidence type="ECO:0000313" key="9">
    <source>
        <dbReference type="EMBL" id="ADF81075.1"/>
    </source>
</evidence>
<dbReference type="GO" id="GO:0009535">
    <property type="term" value="C:chloroplast thylakoid membrane"/>
    <property type="evidence" value="ECO:0007669"/>
    <property type="project" value="TreeGrafter"/>
</dbReference>
<evidence type="ECO:0000259" key="8">
    <source>
        <dbReference type="Pfam" id="PF01434"/>
    </source>
</evidence>
<comment type="cofactor">
    <cofactor evidence="1">
        <name>Zn(2+)</name>
        <dbReference type="ChEBI" id="CHEBI:29105"/>
    </cofactor>
</comment>
<dbReference type="PANTHER" id="PTHR23076">
    <property type="entry name" value="METALLOPROTEASE M41 FTSH"/>
    <property type="match status" value="1"/>
</dbReference>
<accession>D6Q022</accession>
<dbReference type="Gene3D" id="1.20.58.760">
    <property type="entry name" value="Peptidase M41"/>
    <property type="match status" value="1"/>
</dbReference>
<dbReference type="GO" id="GO:0004176">
    <property type="term" value="F:ATP-dependent peptidase activity"/>
    <property type="evidence" value="ECO:0007669"/>
    <property type="project" value="InterPro"/>
</dbReference>
<dbReference type="MEROPS" id="M41.020"/>
<evidence type="ECO:0000256" key="7">
    <source>
        <dbReference type="ARBA" id="ARBA00023049"/>
    </source>
</evidence>
<name>D6Q022_COROI</name>
<dbReference type="GO" id="GO:0005524">
    <property type="term" value="F:ATP binding"/>
    <property type="evidence" value="ECO:0007669"/>
    <property type="project" value="InterPro"/>
</dbReference>
<organism evidence="9">
    <name type="scientific">Corallina officinalis</name>
    <name type="common">Coral seaweed</name>
    <dbReference type="NCBI Taxonomy" id="35170"/>
    <lineage>
        <taxon>Eukaryota</taxon>
        <taxon>Rhodophyta</taxon>
        <taxon>Florideophyceae</taxon>
        <taxon>Corallinophycidae</taxon>
        <taxon>Corallinales</taxon>
        <taxon>Corallinaceae</taxon>
        <taxon>Corallinoideae</taxon>
        <taxon>Corallina</taxon>
    </lineage>
</organism>
<keyword evidence="5" id="KW-0378">Hydrolase</keyword>
<dbReference type="PANTHER" id="PTHR23076:SF113">
    <property type="entry name" value="ATP-DEPENDENT ZINC METALLOPROTEASE FTSH 1, CHLOROPLASTIC-RELATED"/>
    <property type="match status" value="1"/>
</dbReference>
<keyword evidence="3" id="KW-0645">Protease</keyword>
<dbReference type="InterPro" id="IPR037219">
    <property type="entry name" value="Peptidase_M41-like"/>
</dbReference>
<evidence type="ECO:0000256" key="5">
    <source>
        <dbReference type="ARBA" id="ARBA00022801"/>
    </source>
</evidence>
<comment type="subcellular location">
    <subcellularLocation>
        <location evidence="2">Membrane</location>
    </subcellularLocation>
</comment>
<dbReference type="GO" id="GO:0004222">
    <property type="term" value="F:metalloendopeptidase activity"/>
    <property type="evidence" value="ECO:0007669"/>
    <property type="project" value="InterPro"/>
</dbReference>
<evidence type="ECO:0000256" key="3">
    <source>
        <dbReference type="ARBA" id="ARBA00022670"/>
    </source>
</evidence>
<evidence type="ECO:0000256" key="4">
    <source>
        <dbReference type="ARBA" id="ARBA00022723"/>
    </source>
</evidence>
<evidence type="ECO:0000256" key="2">
    <source>
        <dbReference type="ARBA" id="ARBA00004370"/>
    </source>
</evidence>
<dbReference type="SUPFAM" id="SSF140990">
    <property type="entry name" value="FtsH protease domain-like"/>
    <property type="match status" value="1"/>
</dbReference>
<dbReference type="FunFam" id="1.20.58.760:FF:000001">
    <property type="entry name" value="ATP-dependent zinc metalloprotease FtsH"/>
    <property type="match status" value="1"/>
</dbReference>
<dbReference type="AlphaFoldDB" id="D6Q022"/>
<keyword evidence="4" id="KW-0479">Metal-binding</keyword>
<dbReference type="GO" id="GO:0006508">
    <property type="term" value="P:proteolysis"/>
    <property type="evidence" value="ECO:0007669"/>
    <property type="project" value="UniProtKB-KW"/>
</dbReference>
<keyword evidence="7" id="KW-0482">Metalloprotease</keyword>
<feature type="domain" description="Peptidase M41" evidence="8">
    <location>
        <begin position="12"/>
        <end position="206"/>
    </location>
</feature>